<gene>
    <name evidence="3" type="ORF">GCM10007028_02270</name>
</gene>
<dbReference type="RefSeq" id="WP_189358651.1">
    <property type="nucleotide sequence ID" value="NZ_BMWZ01000001.1"/>
</dbReference>
<dbReference type="EMBL" id="BMWZ01000001">
    <property type="protein sequence ID" value="GGZ68882.1"/>
    <property type="molecule type" value="Genomic_DNA"/>
</dbReference>
<dbReference type="InterPro" id="IPR013815">
    <property type="entry name" value="ATP_grasp_subdomain_1"/>
</dbReference>
<dbReference type="Gene3D" id="3.30.1490.20">
    <property type="entry name" value="ATP-grasp fold, A domain"/>
    <property type="match status" value="1"/>
</dbReference>
<name>A0A918QRC4_9FLAO</name>
<evidence type="ECO:0000259" key="2">
    <source>
        <dbReference type="PROSITE" id="PS50975"/>
    </source>
</evidence>
<dbReference type="InterPro" id="IPR003806">
    <property type="entry name" value="ATP-grasp_PylC-type"/>
</dbReference>
<evidence type="ECO:0000313" key="3">
    <source>
        <dbReference type="EMBL" id="GGZ68882.1"/>
    </source>
</evidence>
<dbReference type="InterPro" id="IPR048764">
    <property type="entry name" value="PylC_N"/>
</dbReference>
<dbReference type="GO" id="GO:0046872">
    <property type="term" value="F:metal ion binding"/>
    <property type="evidence" value="ECO:0007669"/>
    <property type="project" value="InterPro"/>
</dbReference>
<keyword evidence="4" id="KW-1185">Reference proteome</keyword>
<dbReference type="PROSITE" id="PS50975">
    <property type="entry name" value="ATP_GRASP"/>
    <property type="match status" value="1"/>
</dbReference>
<dbReference type="GO" id="GO:0005524">
    <property type="term" value="F:ATP binding"/>
    <property type="evidence" value="ECO:0007669"/>
    <property type="project" value="UniProtKB-UniRule"/>
</dbReference>
<proteinExistence type="predicted"/>
<dbReference type="Gene3D" id="3.30.470.20">
    <property type="entry name" value="ATP-grasp fold, B domain"/>
    <property type="match status" value="1"/>
</dbReference>
<evidence type="ECO:0000256" key="1">
    <source>
        <dbReference type="PROSITE-ProRule" id="PRU00409"/>
    </source>
</evidence>
<accession>A0A918QRC4</accession>
<keyword evidence="1" id="KW-0547">Nucleotide-binding</keyword>
<organism evidence="3 4">
    <name type="scientific">Algibacter mikhailovii</name>
    <dbReference type="NCBI Taxonomy" id="425498"/>
    <lineage>
        <taxon>Bacteria</taxon>
        <taxon>Pseudomonadati</taxon>
        <taxon>Bacteroidota</taxon>
        <taxon>Flavobacteriia</taxon>
        <taxon>Flavobacteriales</taxon>
        <taxon>Flavobacteriaceae</taxon>
        <taxon>Algibacter</taxon>
    </lineage>
</organism>
<dbReference type="InterPro" id="IPR011761">
    <property type="entry name" value="ATP-grasp"/>
</dbReference>
<feature type="domain" description="ATP-grasp" evidence="2">
    <location>
        <begin position="107"/>
        <end position="291"/>
    </location>
</feature>
<dbReference type="AlphaFoldDB" id="A0A918QRC4"/>
<comment type="caution">
    <text evidence="3">The sequence shown here is derived from an EMBL/GenBank/DDBJ whole genome shotgun (WGS) entry which is preliminary data.</text>
</comment>
<dbReference type="SUPFAM" id="SSF56059">
    <property type="entry name" value="Glutathione synthetase ATP-binding domain-like"/>
    <property type="match status" value="1"/>
</dbReference>
<dbReference type="Proteomes" id="UP000636004">
    <property type="component" value="Unassembled WGS sequence"/>
</dbReference>
<sequence>MKNILISSAGRRVSLVKSFQKELSKIDASSKVYACDSEPFLSSAVQIADSFFRTLCFSDKDYIDDLLKKCKKHEIVLIIPTLDTELDLFAKNRDLFLQNGITIVVSDESFIKIGEDKIKTAEFFNNHNLATPKVYEKDNYKLPFFIKPLRGSNSIDNYIVKKQKDIINYFFENESLCFFEYLDHDFHDEYTCDLYYSKKGILKCVIPRKRIEVRGGEVSKGITKRNKINEFLKSNFAQIDGARGCITVQIFMNIKTNDLFGIEINPRFGGGYPLSYLAGGNYTKWVIEEYIYNKEINFCNSWKENLLMLRYDNEVLVHNYEE</sequence>
<dbReference type="Pfam" id="PF21360">
    <property type="entry name" value="PylC-like_N"/>
    <property type="match status" value="1"/>
</dbReference>
<reference evidence="3" key="2">
    <citation type="submission" date="2020-09" db="EMBL/GenBank/DDBJ databases">
        <authorList>
            <person name="Sun Q."/>
            <person name="Kim S."/>
        </authorList>
    </citation>
    <scope>NUCLEOTIDE SEQUENCE</scope>
    <source>
        <strain evidence="3">KCTC 12710</strain>
    </source>
</reference>
<dbReference type="Gene3D" id="3.40.50.20">
    <property type="match status" value="1"/>
</dbReference>
<protein>
    <submittedName>
        <fullName evidence="3">Carbamoyl phosphate synthase large subunit</fullName>
    </submittedName>
</protein>
<reference evidence="3" key="1">
    <citation type="journal article" date="2014" name="Int. J. Syst. Evol. Microbiol.">
        <title>Complete genome sequence of Corynebacterium casei LMG S-19264T (=DSM 44701T), isolated from a smear-ripened cheese.</title>
        <authorList>
            <consortium name="US DOE Joint Genome Institute (JGI-PGF)"/>
            <person name="Walter F."/>
            <person name="Albersmeier A."/>
            <person name="Kalinowski J."/>
            <person name="Ruckert C."/>
        </authorList>
    </citation>
    <scope>NUCLEOTIDE SEQUENCE</scope>
    <source>
        <strain evidence="3">KCTC 12710</strain>
    </source>
</reference>
<keyword evidence="1" id="KW-0067">ATP-binding</keyword>
<dbReference type="Pfam" id="PF02655">
    <property type="entry name" value="ATP-grasp_3"/>
    <property type="match status" value="1"/>
</dbReference>
<evidence type="ECO:0000313" key="4">
    <source>
        <dbReference type="Proteomes" id="UP000636004"/>
    </source>
</evidence>